<proteinExistence type="predicted"/>
<reference evidence="3" key="1">
    <citation type="journal article" date="2013" name="Genome Biol.">
        <title>Reference genomes and transcriptomes of Nicotiana sylvestris and Nicotiana tomentosiformis.</title>
        <authorList>
            <person name="Sierro N."/>
            <person name="Battey J.N."/>
            <person name="Ouadi S."/>
            <person name="Bovet L."/>
            <person name="Goepfert S."/>
            <person name="Bakaher N."/>
            <person name="Peitsch M.C."/>
            <person name="Ivanov N.V."/>
        </authorList>
    </citation>
    <scope>NUCLEOTIDE SEQUENCE [LARGE SCALE GENOMIC DNA]</scope>
</reference>
<reference evidence="4" key="2">
    <citation type="submission" date="2025-08" db="UniProtKB">
        <authorList>
            <consortium name="RefSeq"/>
        </authorList>
    </citation>
    <scope>IDENTIFICATION</scope>
    <source>
        <tissue evidence="4">Leaf</tissue>
    </source>
</reference>
<dbReference type="Proteomes" id="UP000189701">
    <property type="component" value="Unplaced"/>
</dbReference>
<gene>
    <name evidence="4" type="primary">LOC104219099</name>
</gene>
<dbReference type="AlphaFoldDB" id="A0A1U7W1A7"/>
<feature type="domain" description="Retrotransposon gag" evidence="2">
    <location>
        <begin position="2"/>
        <end position="61"/>
    </location>
</feature>
<sequence length="134" mass="15835">MLLREFVPQSLRDAWCVEFKQLRQGTMSVSEYAIRFSDLSIHSPSLVSTIRERVRRFIEGFHPSLRTSIAQELEIDISYQQTMSIARRVEGMLARKERRERSGKARRERTGRVMRERGDKIRRESLRRRGGPVD</sequence>
<dbReference type="RefSeq" id="XP_009768035.1">
    <property type="nucleotide sequence ID" value="XM_009769733.1"/>
</dbReference>
<dbReference type="Pfam" id="PF03732">
    <property type="entry name" value="Retrotrans_gag"/>
    <property type="match status" value="1"/>
</dbReference>
<evidence type="ECO:0000256" key="1">
    <source>
        <dbReference type="SAM" id="MobiDB-lite"/>
    </source>
</evidence>
<accession>A0A1U7W1A7</accession>
<protein>
    <submittedName>
        <fullName evidence="4">Uncharacterized protein LOC104219099</fullName>
    </submittedName>
</protein>
<dbReference type="InterPro" id="IPR005162">
    <property type="entry name" value="Retrotrans_gag_dom"/>
</dbReference>
<evidence type="ECO:0000313" key="3">
    <source>
        <dbReference type="Proteomes" id="UP000189701"/>
    </source>
</evidence>
<evidence type="ECO:0000259" key="2">
    <source>
        <dbReference type="Pfam" id="PF03732"/>
    </source>
</evidence>
<name>A0A1U7W1A7_NICSY</name>
<evidence type="ECO:0000313" key="4">
    <source>
        <dbReference type="RefSeq" id="XP_009768035.1"/>
    </source>
</evidence>
<organism evidence="3 4">
    <name type="scientific">Nicotiana sylvestris</name>
    <name type="common">Wood tobacco</name>
    <name type="synonym">South American tobacco</name>
    <dbReference type="NCBI Taxonomy" id="4096"/>
    <lineage>
        <taxon>Eukaryota</taxon>
        <taxon>Viridiplantae</taxon>
        <taxon>Streptophyta</taxon>
        <taxon>Embryophyta</taxon>
        <taxon>Tracheophyta</taxon>
        <taxon>Spermatophyta</taxon>
        <taxon>Magnoliopsida</taxon>
        <taxon>eudicotyledons</taxon>
        <taxon>Gunneridae</taxon>
        <taxon>Pentapetalae</taxon>
        <taxon>asterids</taxon>
        <taxon>lamiids</taxon>
        <taxon>Solanales</taxon>
        <taxon>Solanaceae</taxon>
        <taxon>Nicotianoideae</taxon>
        <taxon>Nicotianeae</taxon>
        <taxon>Nicotiana</taxon>
    </lineage>
</organism>
<feature type="compositionally biased region" description="Basic and acidic residues" evidence="1">
    <location>
        <begin position="93"/>
        <end position="124"/>
    </location>
</feature>
<feature type="compositionally biased region" description="Basic residues" evidence="1">
    <location>
        <begin position="125"/>
        <end position="134"/>
    </location>
</feature>
<feature type="region of interest" description="Disordered" evidence="1">
    <location>
        <begin position="93"/>
        <end position="134"/>
    </location>
</feature>
<keyword evidence="3" id="KW-1185">Reference proteome</keyword>